<dbReference type="InterPro" id="IPR046668">
    <property type="entry name" value="DUF6538"/>
</dbReference>
<dbReference type="InterPro" id="IPR011010">
    <property type="entry name" value="DNA_brk_join_enz"/>
</dbReference>
<keyword evidence="7" id="KW-1185">Reference proteome</keyword>
<evidence type="ECO:0000313" key="6">
    <source>
        <dbReference type="EMBL" id="TWB41934.1"/>
    </source>
</evidence>
<dbReference type="SUPFAM" id="SSF56349">
    <property type="entry name" value="DNA breaking-rejoining enzymes"/>
    <property type="match status" value="1"/>
</dbReference>
<evidence type="ECO:0000259" key="5">
    <source>
        <dbReference type="PROSITE" id="PS51898"/>
    </source>
</evidence>
<dbReference type="Gene3D" id="1.10.443.10">
    <property type="entry name" value="Intergrase catalytic core"/>
    <property type="match status" value="1"/>
</dbReference>
<comment type="caution">
    <text evidence="6">The sequence shown here is derived from an EMBL/GenBank/DDBJ whole genome shotgun (WGS) entry which is preliminary data.</text>
</comment>
<gene>
    <name evidence="6" type="ORF">FBZ90_107313</name>
</gene>
<dbReference type="GO" id="GO:0003677">
    <property type="term" value="F:DNA binding"/>
    <property type="evidence" value="ECO:0007669"/>
    <property type="project" value="UniProtKB-KW"/>
</dbReference>
<dbReference type="AlphaFoldDB" id="A0A560H8E9"/>
<dbReference type="InterPro" id="IPR002104">
    <property type="entry name" value="Integrase_catalytic"/>
</dbReference>
<evidence type="ECO:0000313" key="7">
    <source>
        <dbReference type="Proteomes" id="UP000315751"/>
    </source>
</evidence>
<dbReference type="RefSeq" id="WP_145733091.1">
    <property type="nucleotide sequence ID" value="NZ_VITR01000007.1"/>
</dbReference>
<evidence type="ECO:0000256" key="4">
    <source>
        <dbReference type="ARBA" id="ARBA00023172"/>
    </source>
</evidence>
<dbReference type="Proteomes" id="UP000315751">
    <property type="component" value="Unassembled WGS sequence"/>
</dbReference>
<dbReference type="CDD" id="cd01184">
    <property type="entry name" value="INT_C_like_1"/>
    <property type="match status" value="1"/>
</dbReference>
<evidence type="ECO:0000256" key="2">
    <source>
        <dbReference type="ARBA" id="ARBA00022908"/>
    </source>
</evidence>
<organism evidence="6 7">
    <name type="scientific">Nitrospirillum amazonense</name>
    <dbReference type="NCBI Taxonomy" id="28077"/>
    <lineage>
        <taxon>Bacteria</taxon>
        <taxon>Pseudomonadati</taxon>
        <taxon>Pseudomonadota</taxon>
        <taxon>Alphaproteobacteria</taxon>
        <taxon>Rhodospirillales</taxon>
        <taxon>Azospirillaceae</taxon>
        <taxon>Nitrospirillum</taxon>
    </lineage>
</organism>
<dbReference type="InterPro" id="IPR010998">
    <property type="entry name" value="Integrase_recombinase_N"/>
</dbReference>
<proteinExistence type="inferred from homology"/>
<sequence>MTKAADKYLTRDKRGWWRYERPIPRELRTAFGGQRLWRRSLGTDSRTEAFRLKRQLDADTDTLFDQARNALAMQTALQTEGPLIRKTLGEMLPGFDVTSDLVNTLEGLKTLKADLEKAQKAARLAVAVTDGDLAEETLQLPEDDPAVASERRNGLARIEAPLGYVKTVIARLDPSEAPQSTVSGLLALVEAWAAETRPVQKTANETRGYAQRMLDICWAGVDREPGRVTREDVAKFRTELFKVPSRMPRHLRTAPVTQAIAWADQEAAAGRTMPRLSPASVQKHLGLIGSIFSYAVKAGTLDQDPTTGVGVPKSAVTRAKIDREPFERDELRRIRAALIPLRDGDTRDRWRYWLTWLALLTGARGSEIGQLTAADVRQEDGVWFLDMRPDADTKRTLKTAESKRRVPVPKRALDEGFIAWVTSRQTAPGLFSDNADRLNGFHPVGMWFGRLLTELEMETRGKVFHSFRHGMKDEMRAVGLDEELRDGLVGHAPSSVGRSYGRGFTLQAMRDAIDKCWTWLYP</sequence>
<comment type="similarity">
    <text evidence="1">Belongs to the 'phage' integrase family.</text>
</comment>
<dbReference type="PROSITE" id="PS51898">
    <property type="entry name" value="TYR_RECOMBINASE"/>
    <property type="match status" value="1"/>
</dbReference>
<keyword evidence="3" id="KW-0238">DNA-binding</keyword>
<accession>A0A560H8E9</accession>
<dbReference type="OrthoDB" id="9784724at2"/>
<protein>
    <submittedName>
        <fullName evidence="6">Phage integrase family protein</fullName>
    </submittedName>
</protein>
<keyword evidence="2" id="KW-0229">DNA integration</keyword>
<name>A0A560H8E9_9PROT</name>
<evidence type="ECO:0000256" key="1">
    <source>
        <dbReference type="ARBA" id="ARBA00008857"/>
    </source>
</evidence>
<feature type="domain" description="Tyr recombinase" evidence="5">
    <location>
        <begin position="321"/>
        <end position="514"/>
    </location>
</feature>
<dbReference type="Pfam" id="PF20172">
    <property type="entry name" value="DUF6538"/>
    <property type="match status" value="1"/>
</dbReference>
<dbReference type="InterPro" id="IPR050090">
    <property type="entry name" value="Tyrosine_recombinase_XerCD"/>
</dbReference>
<dbReference type="GO" id="GO:0006310">
    <property type="term" value="P:DNA recombination"/>
    <property type="evidence" value="ECO:0007669"/>
    <property type="project" value="UniProtKB-KW"/>
</dbReference>
<dbReference type="PANTHER" id="PTHR30349:SF41">
    <property type="entry name" value="INTEGRASE_RECOMBINASE PROTEIN MJ0367-RELATED"/>
    <property type="match status" value="1"/>
</dbReference>
<dbReference type="Gene3D" id="1.10.150.130">
    <property type="match status" value="1"/>
</dbReference>
<evidence type="ECO:0000256" key="3">
    <source>
        <dbReference type="ARBA" id="ARBA00023125"/>
    </source>
</evidence>
<keyword evidence="4" id="KW-0233">DNA recombination</keyword>
<reference evidence="6 7" key="1">
    <citation type="submission" date="2019-06" db="EMBL/GenBank/DDBJ databases">
        <title>Genomic Encyclopedia of Type Strains, Phase IV (KMG-V): Genome sequencing to study the core and pangenomes of soil and plant-associated prokaryotes.</title>
        <authorList>
            <person name="Whitman W."/>
        </authorList>
    </citation>
    <scope>NUCLEOTIDE SEQUENCE [LARGE SCALE GENOMIC DNA]</scope>
    <source>
        <strain evidence="6 7">BR 11622</strain>
    </source>
</reference>
<dbReference type="PANTHER" id="PTHR30349">
    <property type="entry name" value="PHAGE INTEGRASE-RELATED"/>
    <property type="match status" value="1"/>
</dbReference>
<dbReference type="EMBL" id="VITR01000007">
    <property type="protein sequence ID" value="TWB41934.1"/>
    <property type="molecule type" value="Genomic_DNA"/>
</dbReference>
<dbReference type="InterPro" id="IPR013762">
    <property type="entry name" value="Integrase-like_cat_sf"/>
</dbReference>
<dbReference type="GO" id="GO:0015074">
    <property type="term" value="P:DNA integration"/>
    <property type="evidence" value="ECO:0007669"/>
    <property type="project" value="UniProtKB-KW"/>
</dbReference>